<dbReference type="WBParaSite" id="ES5_v2.g21123.t1">
    <property type="protein sequence ID" value="ES5_v2.g21123.t1"/>
    <property type="gene ID" value="ES5_v2.g21123"/>
</dbReference>
<evidence type="ECO:0000313" key="2">
    <source>
        <dbReference type="WBParaSite" id="ES5_v2.g21123.t1"/>
    </source>
</evidence>
<protein>
    <submittedName>
        <fullName evidence="2">Reverse transcriptase domain-containing protein</fullName>
    </submittedName>
</protein>
<name>A0AC34FUH3_9BILA</name>
<reference evidence="2" key="1">
    <citation type="submission" date="2022-11" db="UniProtKB">
        <authorList>
            <consortium name="WormBaseParasite"/>
        </authorList>
    </citation>
    <scope>IDENTIFICATION</scope>
</reference>
<proteinExistence type="predicted"/>
<sequence>MDSMNNSRSPSPLRAGVSSSSSSSGSSSSDDSSRNRRRSKPRIKAPRSYSSSKSATRSPSPSHPSSIKTVPTAPVVRDDPRNPQDLLPTSLPGDGDDSKKIILNEDELVKFELWAKGTSPSNRNEYFEKIAKVNSVAHRAPYLQRSLRQGESVAKIKEQHMIEHHDLLYRMLTVATLIGKDGHDQEQVKNCLGSLISMGIHDVTIWRRWGALDALGFSKNAVPGSTSLLLDLKTHNNPLKDGDKIHHLFGPVSEELISDHIKRKDKDRKHRQKMELMRPRSVECLDLQYLSDSPGVLIEHKVPTQAKILKFAKIDASAGAGRLKNFIKNWRKITTDPFVIRALKGYRIPFLGSPPRRVHDVSRGTDPKTSEAEEEVKKLLEKKAIFEISKRKSRWISGMFFVPKKDGSLRPVINLKGLNKRLQIPHFKMEGLLTVKDILSKDSVMAKIDLKDAYFSIPIHKKHRKYLVFRALGKLYAFRALPFGLATAPFVYTRVSKKVAAYLRSLGIRLVVYLDDWLIIADSPKELLKQLDCVKLTFQSLGLIINWDKSDFTPRYEIEFLGLNLNSKNMTISVPSKKIVKLKEMVKKVLLTDSAKAKIIAGICGLLASFKLASEWSRLKARNIQRLLKSVTRNASGFNKSVVMTPEAKEELAFWLAAPLNVFENRLTEPPVSFVLRTDASKEGWGYQTGSSASGGRWTLTESLLHINVLELKAIYLSLRCEFNEVRNTSIRIESDNTTAVAFINRRGGTRSRRLHAVATDIWIWALSRGLHLFATHIAGKDNIDADYESRNFKESCEWELRSEATAIIFKKFGYPSIDLFASRANSKCETYFSWNPDPGAAGINAFAQNWQGLFGLAFPPFNLVARTIKKAVFENATVILIAPRWETAPFWPMLLKHSSQGPFILDNDPIKNPFTDDSHPLCTSGRLQLSVWKICSRYG</sequence>
<evidence type="ECO:0000313" key="1">
    <source>
        <dbReference type="Proteomes" id="UP000887579"/>
    </source>
</evidence>
<accession>A0AC34FUH3</accession>
<dbReference type="Proteomes" id="UP000887579">
    <property type="component" value="Unplaced"/>
</dbReference>
<organism evidence="1 2">
    <name type="scientific">Panagrolaimus sp. ES5</name>
    <dbReference type="NCBI Taxonomy" id="591445"/>
    <lineage>
        <taxon>Eukaryota</taxon>
        <taxon>Metazoa</taxon>
        <taxon>Ecdysozoa</taxon>
        <taxon>Nematoda</taxon>
        <taxon>Chromadorea</taxon>
        <taxon>Rhabditida</taxon>
        <taxon>Tylenchina</taxon>
        <taxon>Panagrolaimomorpha</taxon>
        <taxon>Panagrolaimoidea</taxon>
        <taxon>Panagrolaimidae</taxon>
        <taxon>Panagrolaimus</taxon>
    </lineage>
</organism>